<comment type="caution">
    <text evidence="2">The sequence shown here is derived from an EMBL/GenBank/DDBJ whole genome shotgun (WGS) entry which is preliminary data.</text>
</comment>
<dbReference type="Gene3D" id="2.30.130.40">
    <property type="entry name" value="LON domain-like"/>
    <property type="match status" value="1"/>
</dbReference>
<dbReference type="InterPro" id="IPR003111">
    <property type="entry name" value="Lon_prtase_N"/>
</dbReference>
<reference evidence="2 3" key="1">
    <citation type="journal article" date="2020" name="Arch. Microbiol.">
        <title>The genome sequence of the giant phototrophic gammaproteobacterium Thiospirillum jenense gives insight into its physiological properties and phylogenetic relationships.</title>
        <authorList>
            <person name="Imhoff J.F."/>
            <person name="Meyer T.E."/>
            <person name="Kyndt J.A."/>
        </authorList>
    </citation>
    <scope>NUCLEOTIDE SEQUENCE [LARGE SCALE GENOMIC DNA]</scope>
    <source>
        <strain evidence="2 3">DSM 216</strain>
    </source>
</reference>
<sequence length="225" mass="25613">MKTLHPFLPDFNELPTLLPIFPFNGSILLPGVQLPLNIFEPRYLNLVQAALSEPQHLLGLVQPVMNKVNDESPSLLHRIGCAGRITAYSETQDGHIILVLTGVCRFERATELNEHQGFRRIQINWARFADDYSYHNDTIPIKEREQLITELQRFCACQQIELPWEELAHMTDAILVNLLCAHLPIDPDDKQSLLEIVKLSERAKLLRSLLAMAVFVHTHGSTSLH</sequence>
<evidence type="ECO:0000313" key="3">
    <source>
        <dbReference type="Proteomes" id="UP000548632"/>
    </source>
</evidence>
<dbReference type="PROSITE" id="PS51787">
    <property type="entry name" value="LON_N"/>
    <property type="match status" value="1"/>
</dbReference>
<dbReference type="InterPro" id="IPR046336">
    <property type="entry name" value="Lon_prtase_N_sf"/>
</dbReference>
<dbReference type="RefSeq" id="WP_182583637.1">
    <property type="nucleotide sequence ID" value="NZ_JABVCQ010000012.1"/>
</dbReference>
<gene>
    <name evidence="2" type="ORF">HUK38_07185</name>
</gene>
<dbReference type="InterPro" id="IPR015947">
    <property type="entry name" value="PUA-like_sf"/>
</dbReference>
<organism evidence="2 3">
    <name type="scientific">Thiospirillum jenense</name>
    <dbReference type="NCBI Taxonomy" id="1653858"/>
    <lineage>
        <taxon>Bacteria</taxon>
        <taxon>Pseudomonadati</taxon>
        <taxon>Pseudomonadota</taxon>
        <taxon>Gammaproteobacteria</taxon>
        <taxon>Chromatiales</taxon>
        <taxon>Chromatiaceae</taxon>
        <taxon>Thiospirillum</taxon>
    </lineage>
</organism>
<dbReference type="Proteomes" id="UP000548632">
    <property type="component" value="Unassembled WGS sequence"/>
</dbReference>
<proteinExistence type="predicted"/>
<evidence type="ECO:0000313" key="2">
    <source>
        <dbReference type="EMBL" id="MBB1126013.1"/>
    </source>
</evidence>
<dbReference type="AlphaFoldDB" id="A0A839H9X1"/>
<dbReference type="Pfam" id="PF02190">
    <property type="entry name" value="LON_substr_bdg"/>
    <property type="match status" value="1"/>
</dbReference>
<keyword evidence="3" id="KW-1185">Reference proteome</keyword>
<dbReference type="PANTHER" id="PTHR46732:SF8">
    <property type="entry name" value="ATP-DEPENDENT PROTEASE LA (LON) DOMAIN PROTEIN"/>
    <property type="match status" value="1"/>
</dbReference>
<dbReference type="SUPFAM" id="SSF88697">
    <property type="entry name" value="PUA domain-like"/>
    <property type="match status" value="1"/>
</dbReference>
<dbReference type="SMART" id="SM00464">
    <property type="entry name" value="LON"/>
    <property type="match status" value="1"/>
</dbReference>
<dbReference type="Gene3D" id="1.20.58.1480">
    <property type="match status" value="1"/>
</dbReference>
<protein>
    <submittedName>
        <fullName evidence="2">LON peptidase substrate-binding domain-containing protein</fullName>
    </submittedName>
</protein>
<feature type="domain" description="Lon N-terminal" evidence="1">
    <location>
        <begin position="18"/>
        <end position="214"/>
    </location>
</feature>
<accession>A0A839H9X1</accession>
<evidence type="ECO:0000259" key="1">
    <source>
        <dbReference type="PROSITE" id="PS51787"/>
    </source>
</evidence>
<name>A0A839H9X1_9GAMM</name>
<dbReference type="EMBL" id="JABVCQ010000012">
    <property type="protein sequence ID" value="MBB1126013.1"/>
    <property type="molecule type" value="Genomic_DNA"/>
</dbReference>
<dbReference type="PANTHER" id="PTHR46732">
    <property type="entry name" value="ATP-DEPENDENT PROTEASE LA (LON) DOMAIN PROTEIN"/>
    <property type="match status" value="1"/>
</dbReference>